<name>A0A100XCK6_MYCTH</name>
<dbReference type="Pfam" id="PF07849">
    <property type="entry name" value="DUF1641"/>
    <property type="match status" value="1"/>
</dbReference>
<gene>
    <name evidence="1" type="ORF">RMCT_1087</name>
</gene>
<dbReference type="PANTHER" id="PTHR39180">
    <property type="match status" value="1"/>
</dbReference>
<dbReference type="PANTHER" id="PTHR39180:SF2">
    <property type="entry name" value="DUF1641 DOMAIN-CONTAINING PROTEIN"/>
    <property type="match status" value="1"/>
</dbReference>
<dbReference type="AlphaFoldDB" id="A0A100XCK6"/>
<dbReference type="InterPro" id="IPR012440">
    <property type="entry name" value="DUF1641"/>
</dbReference>
<comment type="caution">
    <text evidence="1">The sequence shown here is derived from an EMBL/GenBank/DDBJ whole genome shotgun (WGS) entry which is preliminary data.</text>
</comment>
<dbReference type="STRING" id="1797.RMCT_1087"/>
<evidence type="ECO:0000313" key="2">
    <source>
        <dbReference type="Proteomes" id="UP000069654"/>
    </source>
</evidence>
<organism evidence="1 2">
    <name type="scientific">Mycolicibacterium thermoresistibile</name>
    <name type="common">Mycobacterium thermoresistibile</name>
    <dbReference type="NCBI Taxonomy" id="1797"/>
    <lineage>
        <taxon>Bacteria</taxon>
        <taxon>Bacillati</taxon>
        <taxon>Actinomycetota</taxon>
        <taxon>Actinomycetes</taxon>
        <taxon>Mycobacteriales</taxon>
        <taxon>Mycobacteriaceae</taxon>
        <taxon>Mycolicibacterium</taxon>
    </lineage>
</organism>
<dbReference type="RefSeq" id="WP_040546998.1">
    <property type="nucleotide sequence ID" value="NZ_BCTB01000005.1"/>
</dbReference>
<reference evidence="2" key="2">
    <citation type="submission" date="2016-02" db="EMBL/GenBank/DDBJ databases">
        <title>Draft genome sequence of five rapidly growing Mycobacterium species.</title>
        <authorList>
            <person name="Katahira K."/>
            <person name="Gotou Y."/>
            <person name="Iida K."/>
            <person name="Ogura Y."/>
            <person name="Hayashi T."/>
        </authorList>
    </citation>
    <scope>NUCLEOTIDE SEQUENCE [LARGE SCALE GENOMIC DNA]</scope>
    <source>
        <strain evidence="2">JCM6362</strain>
    </source>
</reference>
<dbReference type="EMBL" id="BCTB01000005">
    <property type="protein sequence ID" value="GAT14116.1"/>
    <property type="molecule type" value="Genomic_DNA"/>
</dbReference>
<accession>A0A100XCK6</accession>
<protein>
    <recommendedName>
        <fullName evidence="3">DUF1641 domain-containing protein</fullName>
    </recommendedName>
</protein>
<dbReference type="Proteomes" id="UP000069654">
    <property type="component" value="Unassembled WGS sequence"/>
</dbReference>
<evidence type="ECO:0000313" key="1">
    <source>
        <dbReference type="EMBL" id="GAT14116.1"/>
    </source>
</evidence>
<reference evidence="1 2" key="1">
    <citation type="journal article" date="2016" name="Genome Announc.">
        <title>Draft Genome Sequences of Five Rapidly Growing Mycobacterium Species, M. thermoresistibile, M. fortuitum subsp. acetamidolyticum, M. canariasense, M. brisbanense, and M. novocastrense.</title>
        <authorList>
            <person name="Katahira K."/>
            <person name="Ogura Y."/>
            <person name="Gotoh Y."/>
            <person name="Hayashi T."/>
        </authorList>
    </citation>
    <scope>NUCLEOTIDE SEQUENCE [LARGE SCALE GENOMIC DNA]</scope>
    <source>
        <strain evidence="1 2">JCM6362</strain>
    </source>
</reference>
<sequence length="181" mass="19037">MSANGQVATVTPADDLRARLDDPAVAAALNNVLDHAELLAFLLGGLDGMLRRGDEITESLAGAIHEIRDSAAVDTVPGIESLKNVDLQALADSLTTLSGALVKATPAINTLLSSRLTDPQAVDVLANLGEALVDSRAAARSDPAPTTLRGLWRMRKDKDVLRGLGFMMQVAREFGRRIGSG</sequence>
<dbReference type="OrthoDB" id="3789971at2"/>
<evidence type="ECO:0008006" key="3">
    <source>
        <dbReference type="Google" id="ProtNLM"/>
    </source>
</evidence>
<proteinExistence type="predicted"/>